<dbReference type="InterPro" id="IPR043519">
    <property type="entry name" value="NT_sf"/>
</dbReference>
<dbReference type="PANTHER" id="PTHR41773:SF1">
    <property type="entry name" value="RELA_SPOT DOMAIN-CONTAINING PROTEIN"/>
    <property type="match status" value="1"/>
</dbReference>
<dbReference type="eggNOG" id="COG2357">
    <property type="taxonomic scope" value="Bacteria"/>
</dbReference>
<dbReference type="SUPFAM" id="SSF81301">
    <property type="entry name" value="Nucleotidyltransferase"/>
    <property type="match status" value="1"/>
</dbReference>
<dbReference type="RefSeq" id="WP_025253163.1">
    <property type="nucleotide sequence ID" value="NZ_CP004353.1"/>
</dbReference>
<name>W5Y2N2_9CORY</name>
<proteinExistence type="predicted"/>
<dbReference type="Pfam" id="PF04607">
    <property type="entry name" value="RelA_SpoT"/>
    <property type="match status" value="1"/>
</dbReference>
<dbReference type="STRING" id="1224164.B843_08800"/>
<dbReference type="Gene3D" id="1.10.287.860">
    <property type="entry name" value="Nucleotidyltransferase"/>
    <property type="match status" value="1"/>
</dbReference>
<sequence>MATKNLAVLHDRYVAFERAHPNAAEDFIEAIESVLSDAGLTYDRVSARMKQWRSLRTKASKRTPSGELVYPHPWEDIHDLIGVRITTLHSTEIPEIIEALRDQFIVIRSVDKAAQTRIAGDFGYGSHHLILEVDDRVEELASYQGFQFEVQIRTVLQHAWAEFEHDIRYKRSGQKLDPRVDRAFTLAAGLIELADQQFDQIAAIQEPDGSPNLDVELTAKTLPGIIAMIVGTRFPQSRTADYSFLEELLDAHGVETVSQLRELLRPSAIDEVTAKMKYRFKPGQIRIIDDLLLNRFGEEHIAKTGELGSRAAQRAGKLRHRLEALREDKESGGAGRA</sequence>
<dbReference type="KEGG" id="cvt:B843_08800"/>
<dbReference type="EMBL" id="CP004353">
    <property type="protein sequence ID" value="AHI23145.1"/>
    <property type="molecule type" value="Genomic_DNA"/>
</dbReference>
<dbReference type="Proteomes" id="UP000019222">
    <property type="component" value="Chromosome"/>
</dbReference>
<dbReference type="AlphaFoldDB" id="W5Y2N2"/>
<reference evidence="2 3" key="1">
    <citation type="submission" date="2013-02" db="EMBL/GenBank/DDBJ databases">
        <title>The complete genome sequence of Corynebacterium vitaeruminis DSM 20294.</title>
        <authorList>
            <person name="Ruckert C."/>
            <person name="Albersmeier A."/>
            <person name="Kalinowski J."/>
        </authorList>
    </citation>
    <scope>NUCLEOTIDE SEQUENCE [LARGE SCALE GENOMIC DNA]</scope>
    <source>
        <strain evidence="3">ATCC 10234</strain>
    </source>
</reference>
<evidence type="ECO:0000259" key="1">
    <source>
        <dbReference type="SMART" id="SM00954"/>
    </source>
</evidence>
<evidence type="ECO:0000313" key="3">
    <source>
        <dbReference type="Proteomes" id="UP000019222"/>
    </source>
</evidence>
<dbReference type="HOGENOM" id="CLU_841224_0_0_11"/>
<dbReference type="PANTHER" id="PTHR41773">
    <property type="entry name" value="GTP PYROPHOSPHATASE-RELATED"/>
    <property type="match status" value="1"/>
</dbReference>
<dbReference type="Gene3D" id="3.30.460.10">
    <property type="entry name" value="Beta Polymerase, domain 2"/>
    <property type="match status" value="1"/>
</dbReference>
<accession>W5Y2N2</accession>
<evidence type="ECO:0000313" key="2">
    <source>
        <dbReference type="EMBL" id="AHI23145.1"/>
    </source>
</evidence>
<dbReference type="CDD" id="cd05399">
    <property type="entry name" value="NT_Rel-Spo_like"/>
    <property type="match status" value="1"/>
</dbReference>
<keyword evidence="3" id="KW-1185">Reference proteome</keyword>
<organism evidence="2 3">
    <name type="scientific">Corynebacterium vitaeruminis DSM 20294</name>
    <dbReference type="NCBI Taxonomy" id="1224164"/>
    <lineage>
        <taxon>Bacteria</taxon>
        <taxon>Bacillati</taxon>
        <taxon>Actinomycetota</taxon>
        <taxon>Actinomycetes</taxon>
        <taxon>Mycobacteriales</taxon>
        <taxon>Corynebacteriaceae</taxon>
        <taxon>Corynebacterium</taxon>
    </lineage>
</organism>
<gene>
    <name evidence="2" type="ORF">B843_08800</name>
</gene>
<feature type="domain" description="RelA/SpoT" evidence="1">
    <location>
        <begin position="47"/>
        <end position="175"/>
    </location>
</feature>
<dbReference type="InterPro" id="IPR007685">
    <property type="entry name" value="RelA_SpoT"/>
</dbReference>
<dbReference type="SMART" id="SM00954">
    <property type="entry name" value="RelA_SpoT"/>
    <property type="match status" value="1"/>
</dbReference>
<protein>
    <recommendedName>
        <fullName evidence="1">RelA/SpoT domain-containing protein</fullName>
    </recommendedName>
</protein>
<dbReference type="PATRIC" id="fig|1224164.3.peg.1776"/>
<dbReference type="GO" id="GO:0015969">
    <property type="term" value="P:guanosine tetraphosphate metabolic process"/>
    <property type="evidence" value="ECO:0007669"/>
    <property type="project" value="InterPro"/>
</dbReference>